<organism evidence="3 4">
    <name type="scientific">Novosphingobium aquae</name>
    <dbReference type="NCBI Taxonomy" id="3133435"/>
    <lineage>
        <taxon>Bacteria</taxon>
        <taxon>Pseudomonadati</taxon>
        <taxon>Pseudomonadota</taxon>
        <taxon>Alphaproteobacteria</taxon>
        <taxon>Sphingomonadales</taxon>
        <taxon>Sphingomonadaceae</taxon>
        <taxon>Novosphingobium</taxon>
    </lineage>
</organism>
<feature type="chain" id="PRO_5046906618" evidence="1">
    <location>
        <begin position="32"/>
        <end position="448"/>
    </location>
</feature>
<name>A0ABU8S9B6_9SPHN</name>
<dbReference type="Gene3D" id="3.90.70.10">
    <property type="entry name" value="Cysteine proteinases"/>
    <property type="match status" value="1"/>
</dbReference>
<protein>
    <submittedName>
        <fullName evidence="3">Cysteine peptidase family C39 domain-containing protein</fullName>
    </submittedName>
</protein>
<keyword evidence="4" id="KW-1185">Reference proteome</keyword>
<feature type="domain" description="Peptidase C39" evidence="2">
    <location>
        <begin position="36"/>
        <end position="156"/>
    </location>
</feature>
<proteinExistence type="predicted"/>
<feature type="signal peptide" evidence="1">
    <location>
        <begin position="1"/>
        <end position="31"/>
    </location>
</feature>
<evidence type="ECO:0000259" key="2">
    <source>
        <dbReference type="Pfam" id="PF03412"/>
    </source>
</evidence>
<dbReference type="EMBL" id="JBBHJY010000004">
    <property type="protein sequence ID" value="MEJ6010161.1"/>
    <property type="molecule type" value="Genomic_DNA"/>
</dbReference>
<sequence>MPIQAKGIAAQIAAVASAAAVISFMPIAAMAAERPPVARQTRDDDCGAAALASAFALVGVTVTEEQLLRGHAFGRGRGLKASDLVRMATAARTGHALHGTRVLPDHFSQAISEGPAITLIQETDESTGYGFGHFVVVEAYSASRGYLVADPALGERGWIPADELLAKVNTIDIEGRMRALALRLVNDAGEPVGPRAVSVEDEQRYLRLDSLQRTRRALPPGRTAAILSFGMGSAIEPIRAGNRLALVTPQRDIGLQVMTGIGKNREIAVGAVATRTRVELRHQGETALQLGGRTGLSQVSVVASQSFNRKSGGNAQARLGVMLDRSLTPRTILVGASISKPLGNATVSAGLDLRAEAHGGGVELALDPELGLSFDLSRYLSVDLGVAASFASDENRIKPQLSLGMSQCISNHLTINAGYSREFGVHGAHASRFKLELVYVFPNSLRRR</sequence>
<keyword evidence="1" id="KW-0732">Signal</keyword>
<evidence type="ECO:0000256" key="1">
    <source>
        <dbReference type="SAM" id="SignalP"/>
    </source>
</evidence>
<dbReference type="InterPro" id="IPR005074">
    <property type="entry name" value="Peptidase_C39"/>
</dbReference>
<gene>
    <name evidence="3" type="ORF">WG900_09545</name>
</gene>
<evidence type="ECO:0000313" key="3">
    <source>
        <dbReference type="EMBL" id="MEJ6010161.1"/>
    </source>
</evidence>
<dbReference type="Pfam" id="PF03412">
    <property type="entry name" value="Peptidase_C39"/>
    <property type="match status" value="1"/>
</dbReference>
<evidence type="ECO:0000313" key="4">
    <source>
        <dbReference type="Proteomes" id="UP001379235"/>
    </source>
</evidence>
<dbReference type="Proteomes" id="UP001379235">
    <property type="component" value="Unassembled WGS sequence"/>
</dbReference>
<reference evidence="3 4" key="1">
    <citation type="submission" date="2024-03" db="EMBL/GenBank/DDBJ databases">
        <authorList>
            <person name="Jo J.-H."/>
        </authorList>
    </citation>
    <scope>NUCLEOTIDE SEQUENCE [LARGE SCALE GENOMIC DNA]</scope>
    <source>
        <strain evidence="3 4">AS3R-12</strain>
    </source>
</reference>
<dbReference type="RefSeq" id="WP_339966650.1">
    <property type="nucleotide sequence ID" value="NZ_JBBHJY010000004.1"/>
</dbReference>
<accession>A0ABU8S9B6</accession>
<comment type="caution">
    <text evidence="3">The sequence shown here is derived from an EMBL/GenBank/DDBJ whole genome shotgun (WGS) entry which is preliminary data.</text>
</comment>